<evidence type="ECO:0000313" key="12">
    <source>
        <dbReference type="Proteomes" id="UP000095594"/>
    </source>
</evidence>
<dbReference type="PANTHER" id="PTHR21152:SF24">
    <property type="entry name" value="ALANINE--GLYOXYLATE AMINOTRANSFERASE 1"/>
    <property type="match status" value="1"/>
</dbReference>
<evidence type="ECO:0000256" key="3">
    <source>
        <dbReference type="ARBA" id="ARBA00022576"/>
    </source>
</evidence>
<dbReference type="Gene3D" id="3.90.1150.10">
    <property type="entry name" value="Aspartate Aminotransferase, domain 1"/>
    <property type="match status" value="1"/>
</dbReference>
<dbReference type="PROSITE" id="PS00595">
    <property type="entry name" value="AA_TRANSFER_CLASS_5"/>
    <property type="match status" value="1"/>
</dbReference>
<dbReference type="PIRSF" id="PIRSF000524">
    <property type="entry name" value="SPT"/>
    <property type="match status" value="1"/>
</dbReference>
<gene>
    <name evidence="11" type="primary">pucG</name>
    <name evidence="11" type="ORF">ERS852471_01120</name>
</gene>
<dbReference type="EC" id="2.6.1.45" evidence="11"/>
<sequence length="377" mass="42797">MDKLIMTPGPTFIRENVREAMGKPITNPDLDIEFYDFYKNTCEKLQNIMHTKNQVLILDGEGILGLEAACASLIEEGDKVLCIENGIFGYGFKDFAEMYGGTVTFFSGERDRGIDIGKLEEFLKENHDFKVATVVHCETPSGITNPIKDICPLLKKYNILSIVDSVSSIGGEEIQVDEWNIDIALGGSQKCLSAPPGLTFLSISEDAIEAMNSRETPIRSFYANLTIWNDWYENKWFPYTQPISDIYAFDKALDNFLGDKDVLQRHKRYAEACRYAVKECGLELLSKDCHSNTVSTVLVPEGINYKDLFNKLYSEHNIIIAGGFDFLQDKIFRIGHMGENCYEEKLYITLKAINTVLKELEFNLKGDLHKEFVNYLN</sequence>
<dbReference type="GO" id="GO:0004760">
    <property type="term" value="F:L-serine-pyruvate transaminase activity"/>
    <property type="evidence" value="ECO:0007669"/>
    <property type="project" value="TreeGrafter"/>
</dbReference>
<dbReference type="InterPro" id="IPR015421">
    <property type="entry name" value="PyrdxlP-dep_Trfase_major"/>
</dbReference>
<dbReference type="EMBL" id="CYZX01000006">
    <property type="protein sequence ID" value="CUO19908.1"/>
    <property type="molecule type" value="Genomic_DNA"/>
</dbReference>
<dbReference type="InterPro" id="IPR000192">
    <property type="entry name" value="Aminotrans_V_dom"/>
</dbReference>
<evidence type="ECO:0000256" key="5">
    <source>
        <dbReference type="ARBA" id="ARBA00022898"/>
    </source>
</evidence>
<evidence type="ECO:0000259" key="10">
    <source>
        <dbReference type="Pfam" id="PF00266"/>
    </source>
</evidence>
<evidence type="ECO:0000256" key="2">
    <source>
        <dbReference type="ARBA" id="ARBA00009236"/>
    </source>
</evidence>
<reference evidence="11 12" key="1">
    <citation type="submission" date="2015-09" db="EMBL/GenBank/DDBJ databases">
        <authorList>
            <consortium name="Pathogen Informatics"/>
        </authorList>
    </citation>
    <scope>NUCLEOTIDE SEQUENCE [LARGE SCALE GENOMIC DNA]</scope>
    <source>
        <strain evidence="11 12">2789STDY5834856</strain>
    </source>
</reference>
<dbReference type="RefSeq" id="WP_055264639.1">
    <property type="nucleotide sequence ID" value="NZ_CABIXQ010000006.1"/>
</dbReference>
<comment type="cofactor">
    <cofactor evidence="1 7 9">
        <name>pyridoxal 5'-phosphate</name>
        <dbReference type="ChEBI" id="CHEBI:597326"/>
    </cofactor>
</comment>
<accession>A0A174D7B6</accession>
<evidence type="ECO:0000256" key="1">
    <source>
        <dbReference type="ARBA" id="ARBA00001933"/>
    </source>
</evidence>
<proteinExistence type="inferred from homology"/>
<dbReference type="InterPro" id="IPR015422">
    <property type="entry name" value="PyrdxlP-dep_Trfase_small"/>
</dbReference>
<dbReference type="SUPFAM" id="SSF53383">
    <property type="entry name" value="PLP-dependent transferases"/>
    <property type="match status" value="1"/>
</dbReference>
<keyword evidence="3 11" id="KW-0032">Aminotransferase</keyword>
<dbReference type="GO" id="GO:0008453">
    <property type="term" value="F:alanine-glyoxylate transaminase activity"/>
    <property type="evidence" value="ECO:0007669"/>
    <property type="project" value="TreeGrafter"/>
</dbReference>
<comment type="similarity">
    <text evidence="2 8">Belongs to the class-V pyridoxal-phosphate-dependent aminotransferase family.</text>
</comment>
<dbReference type="GO" id="GO:0050281">
    <property type="term" value="F:L-serine-glyoxylate transaminase activity"/>
    <property type="evidence" value="ECO:0007669"/>
    <property type="project" value="UniProtKB-EC"/>
</dbReference>
<keyword evidence="4 11" id="KW-0808">Transferase</keyword>
<dbReference type="InterPro" id="IPR015424">
    <property type="entry name" value="PyrdxlP-dep_Trfase"/>
</dbReference>
<evidence type="ECO:0000313" key="11">
    <source>
        <dbReference type="EMBL" id="CUO19908.1"/>
    </source>
</evidence>
<dbReference type="AlphaFoldDB" id="A0A174D7B6"/>
<feature type="modified residue" description="N6-(pyridoxal phosphate)lysine" evidence="7">
    <location>
        <position position="190"/>
    </location>
</feature>
<dbReference type="PANTHER" id="PTHR21152">
    <property type="entry name" value="AMINOTRANSFERASE CLASS V"/>
    <property type="match status" value="1"/>
</dbReference>
<name>A0A174D7B6_9CLOT</name>
<dbReference type="InterPro" id="IPR020578">
    <property type="entry name" value="Aminotrans_V_PyrdxlP_BS"/>
</dbReference>
<dbReference type="Proteomes" id="UP000095594">
    <property type="component" value="Unassembled WGS sequence"/>
</dbReference>
<evidence type="ECO:0000256" key="9">
    <source>
        <dbReference type="RuleBase" id="RU004504"/>
    </source>
</evidence>
<dbReference type="GO" id="GO:0019265">
    <property type="term" value="P:glycine biosynthetic process, by transamination of glyoxylate"/>
    <property type="evidence" value="ECO:0007669"/>
    <property type="project" value="TreeGrafter"/>
</dbReference>
<dbReference type="InterPro" id="IPR024169">
    <property type="entry name" value="SP_NH2Trfase/AEP_transaminase"/>
</dbReference>
<organism evidence="11 12">
    <name type="scientific">Clostridium disporicum</name>
    <dbReference type="NCBI Taxonomy" id="84024"/>
    <lineage>
        <taxon>Bacteria</taxon>
        <taxon>Bacillati</taxon>
        <taxon>Bacillota</taxon>
        <taxon>Clostridia</taxon>
        <taxon>Eubacteriales</taxon>
        <taxon>Clostridiaceae</taxon>
        <taxon>Clostridium</taxon>
    </lineage>
</organism>
<evidence type="ECO:0000256" key="7">
    <source>
        <dbReference type="PIRSR" id="PIRSR000524-50"/>
    </source>
</evidence>
<dbReference type="Gene3D" id="3.40.640.10">
    <property type="entry name" value="Type I PLP-dependent aspartate aminotransferase-like (Major domain)"/>
    <property type="match status" value="1"/>
</dbReference>
<evidence type="ECO:0000256" key="4">
    <source>
        <dbReference type="ARBA" id="ARBA00022679"/>
    </source>
</evidence>
<keyword evidence="5 7" id="KW-0663">Pyridoxal phosphate</keyword>
<dbReference type="FunFam" id="3.40.640.10:FF:000172">
    <property type="entry name" value="Pyridoxal phosphate-dependent aminotransferase"/>
    <property type="match status" value="1"/>
</dbReference>
<evidence type="ECO:0000256" key="8">
    <source>
        <dbReference type="RuleBase" id="RU004075"/>
    </source>
</evidence>
<feature type="domain" description="Aminotransferase class V" evidence="10">
    <location>
        <begin position="29"/>
        <end position="323"/>
    </location>
</feature>
<feature type="binding site" evidence="6">
    <location>
        <position position="333"/>
    </location>
    <ligand>
        <name>substrate</name>
    </ligand>
</feature>
<evidence type="ECO:0000256" key="6">
    <source>
        <dbReference type="PIRSR" id="PIRSR000524-1"/>
    </source>
</evidence>
<protein>
    <submittedName>
        <fullName evidence="11">Class V aminotransferase</fullName>
        <ecNumber evidence="11">2.-.-.-</ecNumber>
        <ecNumber evidence="11">2.6.1.45</ecNumber>
    </submittedName>
</protein>
<dbReference type="EC" id="2.-.-.-" evidence="11"/>
<dbReference type="OrthoDB" id="389074at2"/>
<dbReference type="Pfam" id="PF00266">
    <property type="entry name" value="Aminotran_5"/>
    <property type="match status" value="1"/>
</dbReference>